<dbReference type="Pfam" id="PF20168">
    <property type="entry name" value="PDS5"/>
    <property type="match status" value="1"/>
</dbReference>
<keyword evidence="5" id="KW-0131">Cell cycle</keyword>
<dbReference type="GO" id="GO:0005634">
    <property type="term" value="C:nucleus"/>
    <property type="evidence" value="ECO:0007669"/>
    <property type="project" value="UniProtKB-SubCell"/>
</dbReference>
<dbReference type="GeneID" id="91092435"/>
<feature type="coiled-coil region" evidence="6">
    <location>
        <begin position="28"/>
        <end position="55"/>
    </location>
</feature>
<dbReference type="GO" id="GO:0006281">
    <property type="term" value="P:DNA repair"/>
    <property type="evidence" value="ECO:0007669"/>
    <property type="project" value="TreeGrafter"/>
</dbReference>
<keyword evidence="4" id="KW-0539">Nucleus</keyword>
<feature type="region of interest" description="Disordered" evidence="7">
    <location>
        <begin position="1189"/>
        <end position="1317"/>
    </location>
</feature>
<dbReference type="GO" id="GO:0000785">
    <property type="term" value="C:chromatin"/>
    <property type="evidence" value="ECO:0007669"/>
    <property type="project" value="TreeGrafter"/>
</dbReference>
<dbReference type="Proteomes" id="UP001355207">
    <property type="component" value="Chromosome 2"/>
</dbReference>
<proteinExistence type="predicted"/>
<gene>
    <name evidence="8" type="ORF">L201_001763</name>
</gene>
<comment type="subcellular location">
    <subcellularLocation>
        <location evidence="1">Nucleus</location>
    </subcellularLocation>
</comment>
<evidence type="ECO:0000256" key="7">
    <source>
        <dbReference type="SAM" id="MobiDB-lite"/>
    </source>
</evidence>
<feature type="compositionally biased region" description="Acidic residues" evidence="7">
    <location>
        <begin position="1224"/>
        <end position="1260"/>
    </location>
</feature>
<sequence>MARPSRTQTLAKLDFKEPLIQAGKRETTDALLKRIKTLHQKLASLEQDAVEIKSMDPVRKPLIKDTILHHKDRGVKAYAACCLADLLRLYAPDAPYSESQLRDIFNFFLVQITTNLKLSTTSTQPLQISRNKSNILNNESQQTSSQKQSASQSQALQTNRLTDIPYYTEYYHLIESLATIKSVVLVCDVPDSDTLMEGFFTGFMEIIRPDMNKTLIRYLRDILVALIEESSSLPQGVMDCLINQFENYATRPEVLSFQLTVDVCNQVADKLKRPIYAHFSEIQSTHGRDSSQNDLQILEESHKLLLTIYKFCPDLLLNVVPLLEDNLRVSEETSLRQLSVKTLGSIFSQRPGAEDPSKRFPSAWRSWLSRRIDKNTNVRLTWIEGTKGVFTNHPEVRAELQKCLIERVEDSDDRVRAALCKVIGSLDYETALHHLDAHTLQVVGGRLADKKLSVRAEAANALTKLWNLAYSEIESNNPDATKQFAWIPEAILLNGCRGSTSLDARCQLTSVFKSAILPLPQNAEDEQAWVDRLLSVTSRLNEDALMALRKATGLVDYAKGNSPFMAFVQTCEDYNGGVIADGGQDVKARLNFIIDAIARSYFGDAEKAKRDLHEFAAANESRLFKLYKTCVDIQSNLGLIIKSKNELLRRVHQGHDGILDTITSLVEASAWNIVNQSSIPPLIRRVQKPESEASSTAAAKILGILAKDGLPMFKSHTAQLVLAMMDKKNDTLVEVALQALGGVCKIIPDVTPTERRPVEKATTIAIEGTPRQAKFAVRFLARSKEPEACDNLVNSIIKGFQKADPIQLLTHLKALTELALIRPQSVEAKSDDIMKFILDDILNAPSPSADDESGDEWVEEDTLEPLDRAKISALKFLTHRCLAFSREPTAEQILLPVLKLFNSTLENEGMVNENTREGGGARCHLRLRTSTCLLKLARVRTYDKALARHSQFDMVVGVLQDPCYMVRHLYLRKLGQVVPTQRLSPKWNITPVMLAMDPDAENVAAGRLIMQKIVAACANSPQSEKIERIEMPLARLLHFLAHHPDVRLNDPEVAEGTEDTLDEQNLKDTARFIEMYLDSVAHRDNIGLLYYIAQGLKGFRDRVGDSKPLWTLAELTEVIIKNRSEKHAWPIPVYPGKVKFPSDILHHADNPEDKQKAQRAQYLSEEMRNWAKTLGKRSINPISAQTTKKVVIDKDTSPGTTTKRKSSSTTKTKRKPKKKRRVEESDEEDEDEDEDDSGSEDDDEDEEESSANESEADEAEAVIGRGGKRGAKTKAKRAVAGKKKSKKPKSKKPDPDEEEEDEVMKDGEESDLTDLDD</sequence>
<dbReference type="InterPro" id="IPR011989">
    <property type="entry name" value="ARM-like"/>
</dbReference>
<evidence type="ECO:0000313" key="9">
    <source>
        <dbReference type="Proteomes" id="UP001355207"/>
    </source>
</evidence>
<dbReference type="InterPro" id="IPR039776">
    <property type="entry name" value="Pds5"/>
</dbReference>
<feature type="compositionally biased region" description="Polar residues" evidence="7">
    <location>
        <begin position="129"/>
        <end position="139"/>
    </location>
</feature>
<dbReference type="RefSeq" id="XP_066073647.1">
    <property type="nucleotide sequence ID" value="XM_066217550.1"/>
</dbReference>
<evidence type="ECO:0000256" key="3">
    <source>
        <dbReference type="ARBA" id="ARBA00022776"/>
    </source>
</evidence>
<dbReference type="GO" id="GO:0007064">
    <property type="term" value="P:mitotic sister chromatid cohesion"/>
    <property type="evidence" value="ECO:0007669"/>
    <property type="project" value="InterPro"/>
</dbReference>
<keyword evidence="6" id="KW-0175">Coiled coil</keyword>
<dbReference type="Gene3D" id="1.25.10.10">
    <property type="entry name" value="Leucine-rich Repeat Variant"/>
    <property type="match status" value="2"/>
</dbReference>
<feature type="compositionally biased region" description="Acidic residues" evidence="7">
    <location>
        <begin position="1295"/>
        <end position="1317"/>
    </location>
</feature>
<keyword evidence="9" id="KW-1185">Reference proteome</keyword>
<dbReference type="PANTHER" id="PTHR12663">
    <property type="entry name" value="ANDROGEN INDUCED INHIBITOR OF PROLIFERATION AS3 / PDS5-RELATED"/>
    <property type="match status" value="1"/>
</dbReference>
<evidence type="ECO:0000256" key="5">
    <source>
        <dbReference type="ARBA" id="ARBA00023306"/>
    </source>
</evidence>
<evidence type="ECO:0000256" key="1">
    <source>
        <dbReference type="ARBA" id="ARBA00004123"/>
    </source>
</evidence>
<dbReference type="GO" id="GO:0051301">
    <property type="term" value="P:cell division"/>
    <property type="evidence" value="ECO:0007669"/>
    <property type="project" value="UniProtKB-KW"/>
</dbReference>
<reference evidence="8 9" key="1">
    <citation type="submission" date="2024-01" db="EMBL/GenBank/DDBJ databases">
        <title>Comparative genomics of Cryptococcus and Kwoniella reveals pathogenesis evolution and contrasting modes of karyotype evolution via chromosome fusion or intercentromeric recombination.</title>
        <authorList>
            <person name="Coelho M.A."/>
            <person name="David-Palma M."/>
            <person name="Shea T."/>
            <person name="Bowers K."/>
            <person name="McGinley-Smith S."/>
            <person name="Mohammad A.W."/>
            <person name="Gnirke A."/>
            <person name="Yurkov A.M."/>
            <person name="Nowrousian M."/>
            <person name="Sun S."/>
            <person name="Cuomo C.A."/>
            <person name="Heitman J."/>
        </authorList>
    </citation>
    <scope>NUCLEOTIDE SEQUENCE [LARGE SCALE GENOMIC DNA]</scope>
    <source>
        <strain evidence="8 9">CBS 6074</strain>
    </source>
</reference>
<keyword evidence="2" id="KW-0132">Cell division</keyword>
<dbReference type="EMBL" id="CP144099">
    <property type="protein sequence ID" value="WWC86884.1"/>
    <property type="molecule type" value="Genomic_DNA"/>
</dbReference>
<feature type="region of interest" description="Disordered" evidence="7">
    <location>
        <begin position="129"/>
        <end position="154"/>
    </location>
</feature>
<feature type="compositionally biased region" description="Basic residues" evidence="7">
    <location>
        <begin position="1202"/>
        <end position="1220"/>
    </location>
</feature>
<dbReference type="InterPro" id="IPR016024">
    <property type="entry name" value="ARM-type_fold"/>
</dbReference>
<accession>A0AAX4JPS1</accession>
<evidence type="ECO:0008006" key="10">
    <source>
        <dbReference type="Google" id="ProtNLM"/>
    </source>
</evidence>
<protein>
    <recommendedName>
        <fullName evidence="10">Sister chromatid cohesion protein PDS5</fullName>
    </recommendedName>
</protein>
<dbReference type="CDD" id="cd19953">
    <property type="entry name" value="PDS5"/>
    <property type="match status" value="1"/>
</dbReference>
<dbReference type="SUPFAM" id="SSF48371">
    <property type="entry name" value="ARM repeat"/>
    <property type="match status" value="1"/>
</dbReference>
<organism evidence="8 9">
    <name type="scientific">Kwoniella dendrophila CBS 6074</name>
    <dbReference type="NCBI Taxonomy" id="1295534"/>
    <lineage>
        <taxon>Eukaryota</taxon>
        <taxon>Fungi</taxon>
        <taxon>Dikarya</taxon>
        <taxon>Basidiomycota</taxon>
        <taxon>Agaricomycotina</taxon>
        <taxon>Tremellomycetes</taxon>
        <taxon>Tremellales</taxon>
        <taxon>Cryptococcaceae</taxon>
        <taxon>Kwoniella</taxon>
    </lineage>
</organism>
<dbReference type="PANTHER" id="PTHR12663:SF0">
    <property type="entry name" value="PRECOCIOUS DISSOCIATION OF SISTERS 5, ISOFORM A"/>
    <property type="match status" value="1"/>
</dbReference>
<evidence type="ECO:0000256" key="2">
    <source>
        <dbReference type="ARBA" id="ARBA00022618"/>
    </source>
</evidence>
<keyword evidence="3" id="KW-0498">Mitosis</keyword>
<feature type="compositionally biased region" description="Low complexity" evidence="7">
    <location>
        <begin position="140"/>
        <end position="154"/>
    </location>
</feature>
<name>A0AAX4JPS1_9TREE</name>
<evidence type="ECO:0000313" key="8">
    <source>
        <dbReference type="EMBL" id="WWC86884.1"/>
    </source>
</evidence>
<evidence type="ECO:0000256" key="4">
    <source>
        <dbReference type="ARBA" id="ARBA00023242"/>
    </source>
</evidence>
<evidence type="ECO:0000256" key="6">
    <source>
        <dbReference type="SAM" id="Coils"/>
    </source>
</evidence>
<feature type="compositionally biased region" description="Basic residues" evidence="7">
    <location>
        <begin position="1266"/>
        <end position="1290"/>
    </location>
</feature>